<dbReference type="AlphaFoldDB" id="Q2GEG3"/>
<evidence type="ECO:0000256" key="1">
    <source>
        <dbReference type="SAM" id="MobiDB-lite"/>
    </source>
</evidence>
<sequence length="34" mass="4063">MQKIDKCDHPTQNSDLSKKEDAQYYLPTYNMENI</sequence>
<reference evidence="2 3" key="1">
    <citation type="journal article" date="2006" name="PLoS Genet.">
        <title>Comparative genomics of emerging human ehrlichiosis agents.</title>
        <authorList>
            <person name="Dunning Hotopp J.C."/>
            <person name="Lin M."/>
            <person name="Madupu R."/>
            <person name="Crabtree J."/>
            <person name="Angiuoli S.V."/>
            <person name="Eisen J.A."/>
            <person name="Seshadri R."/>
            <person name="Ren Q."/>
            <person name="Wu M."/>
            <person name="Utterback T.R."/>
            <person name="Smith S."/>
            <person name="Lewis M."/>
            <person name="Khouri H."/>
            <person name="Zhang C."/>
            <person name="Niu H."/>
            <person name="Lin Q."/>
            <person name="Ohashi N."/>
            <person name="Zhi N."/>
            <person name="Nelson W."/>
            <person name="Brinkac L.M."/>
            <person name="Dodson R.J."/>
            <person name="Rosovitz M.J."/>
            <person name="Sundaram J."/>
            <person name="Daugherty S.C."/>
            <person name="Davidsen T."/>
            <person name="Durkin A.S."/>
            <person name="Gwinn M."/>
            <person name="Haft D.H."/>
            <person name="Selengut J.D."/>
            <person name="Sullivan S.A."/>
            <person name="Zafar N."/>
            <person name="Zhou L."/>
            <person name="Benahmed F."/>
            <person name="Forberger H."/>
            <person name="Halpin R."/>
            <person name="Mulligan S."/>
            <person name="Robinson J."/>
            <person name="White O."/>
            <person name="Rikihisa Y."/>
            <person name="Tettelin H."/>
        </authorList>
    </citation>
    <scope>NUCLEOTIDE SEQUENCE [LARGE SCALE GENOMIC DNA]</scope>
    <source>
        <strain evidence="3">ATCC VR-367 / Miyayama</strain>
    </source>
</reference>
<protein>
    <submittedName>
        <fullName evidence="2">Uncharacterized protein</fullName>
    </submittedName>
</protein>
<evidence type="ECO:0000313" key="3">
    <source>
        <dbReference type="Proteomes" id="UP000001942"/>
    </source>
</evidence>
<dbReference type="Proteomes" id="UP000001942">
    <property type="component" value="Chromosome"/>
</dbReference>
<proteinExistence type="predicted"/>
<dbReference type="KEGG" id="nse:NSE_0239"/>
<dbReference type="STRING" id="222891.NSE_0239"/>
<dbReference type="EMBL" id="CP000237">
    <property type="protein sequence ID" value="ABD45954.1"/>
    <property type="molecule type" value="Genomic_DNA"/>
</dbReference>
<name>Q2GEG3_EHRS3</name>
<keyword evidence="3" id="KW-1185">Reference proteome</keyword>
<accession>Q2GEG3</accession>
<dbReference type="HOGENOM" id="CLU_3374800_0_0_5"/>
<gene>
    <name evidence="2" type="ordered locus">NSE_0239</name>
</gene>
<organism evidence="2 3">
    <name type="scientific">Ehrlichia sennetsu (strain ATCC VR-367 / Miyayama)</name>
    <name type="common">Neorickettsia sennetsu</name>
    <dbReference type="NCBI Taxonomy" id="222891"/>
    <lineage>
        <taxon>Bacteria</taxon>
        <taxon>Pseudomonadati</taxon>
        <taxon>Pseudomonadota</taxon>
        <taxon>Alphaproteobacteria</taxon>
        <taxon>Rickettsiales</taxon>
        <taxon>Anaplasmataceae</taxon>
        <taxon>Ehrlichia</taxon>
    </lineage>
</organism>
<feature type="region of interest" description="Disordered" evidence="1">
    <location>
        <begin position="1"/>
        <end position="20"/>
    </location>
</feature>
<evidence type="ECO:0000313" key="2">
    <source>
        <dbReference type="EMBL" id="ABD45954.1"/>
    </source>
</evidence>